<keyword evidence="8 25" id="KW-0812">Transmembrane</keyword>
<dbReference type="InterPro" id="IPR007886">
    <property type="entry name" value="AlaDH/PNT_N"/>
</dbReference>
<feature type="transmembrane region" description="Helical" evidence="25">
    <location>
        <begin position="874"/>
        <end position="892"/>
    </location>
</feature>
<evidence type="ECO:0000256" key="9">
    <source>
        <dbReference type="ARBA" id="ARBA00022741"/>
    </source>
</evidence>
<comment type="similarity">
    <text evidence="3">In the N-terminal section; belongs to the AlaDH/PNT family.</text>
</comment>
<evidence type="ECO:0000256" key="16">
    <source>
        <dbReference type="ARBA" id="ARBA00023027"/>
    </source>
</evidence>
<evidence type="ECO:0000256" key="11">
    <source>
        <dbReference type="ARBA" id="ARBA00022857"/>
    </source>
</evidence>
<keyword evidence="29" id="KW-1185">Reference proteome</keyword>
<dbReference type="GO" id="GO:0050661">
    <property type="term" value="F:NADP binding"/>
    <property type="evidence" value="ECO:0007669"/>
    <property type="project" value="TreeGrafter"/>
</dbReference>
<reference evidence="28" key="1">
    <citation type="journal article" date="2023" name="Mol. Phylogenet. Evol.">
        <title>Genome-scale phylogeny and comparative genomics of the fungal order Sordariales.</title>
        <authorList>
            <person name="Hensen N."/>
            <person name="Bonometti L."/>
            <person name="Westerberg I."/>
            <person name="Brannstrom I.O."/>
            <person name="Guillou S."/>
            <person name="Cros-Aarteil S."/>
            <person name="Calhoun S."/>
            <person name="Haridas S."/>
            <person name="Kuo A."/>
            <person name="Mondo S."/>
            <person name="Pangilinan J."/>
            <person name="Riley R."/>
            <person name="LaButti K."/>
            <person name="Andreopoulos B."/>
            <person name="Lipzen A."/>
            <person name="Chen C."/>
            <person name="Yan M."/>
            <person name="Daum C."/>
            <person name="Ng V."/>
            <person name="Clum A."/>
            <person name="Steindorff A."/>
            <person name="Ohm R.A."/>
            <person name="Martin F."/>
            <person name="Silar P."/>
            <person name="Natvig D.O."/>
            <person name="Lalanne C."/>
            <person name="Gautier V."/>
            <person name="Ament-Velasquez S.L."/>
            <person name="Kruys A."/>
            <person name="Hutchinson M.I."/>
            <person name="Powell A.J."/>
            <person name="Barry K."/>
            <person name="Miller A.N."/>
            <person name="Grigoriev I.V."/>
            <person name="Debuchy R."/>
            <person name="Gladieux P."/>
            <person name="Hiltunen Thoren M."/>
            <person name="Johannesson H."/>
        </authorList>
    </citation>
    <scope>NUCLEOTIDE SEQUENCE</scope>
    <source>
        <strain evidence="28">CBS 333.67</strain>
    </source>
</reference>
<keyword evidence="15" id="KW-0007">Acetylation</keyword>
<evidence type="ECO:0000313" key="28">
    <source>
        <dbReference type="EMBL" id="KAK3308546.1"/>
    </source>
</evidence>
<keyword evidence="6" id="KW-1003">Cell membrane</keyword>
<dbReference type="Pfam" id="PF12769">
    <property type="entry name" value="PNTB_4TM"/>
    <property type="match status" value="1"/>
</dbReference>
<evidence type="ECO:0000256" key="23">
    <source>
        <dbReference type="ARBA" id="ARBA00079255"/>
    </source>
</evidence>
<feature type="domain" description="Alanine dehydrogenase/pyridine nucleotide transhydrogenase NAD(H)-binding" evidence="26">
    <location>
        <begin position="265"/>
        <end position="429"/>
    </location>
</feature>
<evidence type="ECO:0000256" key="18">
    <source>
        <dbReference type="ARBA" id="ARBA00023136"/>
    </source>
</evidence>
<dbReference type="InterPro" id="IPR008143">
    <property type="entry name" value="Ala_DH/PNT_CS2"/>
</dbReference>
<dbReference type="SMART" id="SM01002">
    <property type="entry name" value="AlaDh_PNT_C"/>
    <property type="match status" value="1"/>
</dbReference>
<feature type="transmembrane region" description="Helical" evidence="25">
    <location>
        <begin position="540"/>
        <end position="560"/>
    </location>
</feature>
<evidence type="ECO:0000259" key="26">
    <source>
        <dbReference type="SMART" id="SM01002"/>
    </source>
</evidence>
<evidence type="ECO:0000256" key="13">
    <source>
        <dbReference type="ARBA" id="ARBA00022967"/>
    </source>
</evidence>
<keyword evidence="18 25" id="KW-0472">Membrane</keyword>
<evidence type="ECO:0000256" key="2">
    <source>
        <dbReference type="ARBA" id="ARBA00004429"/>
    </source>
</evidence>
<dbReference type="PROSITE" id="PS00837">
    <property type="entry name" value="ALADH_PNT_2"/>
    <property type="match status" value="1"/>
</dbReference>
<keyword evidence="7" id="KW-0997">Cell inner membrane</keyword>
<evidence type="ECO:0000256" key="14">
    <source>
        <dbReference type="ARBA" id="ARBA00022989"/>
    </source>
</evidence>
<dbReference type="GO" id="GO:0005886">
    <property type="term" value="C:plasma membrane"/>
    <property type="evidence" value="ECO:0007669"/>
    <property type="project" value="UniProtKB-SubCell"/>
</dbReference>
<comment type="similarity">
    <text evidence="21">In the C-terminal section; belongs to the PNT beta subunit family.</text>
</comment>
<dbReference type="FunFam" id="3.40.50.1220:FF:000002">
    <property type="entry name" value="NAD(P) transhydrogenase subunit beta"/>
    <property type="match status" value="1"/>
</dbReference>
<evidence type="ECO:0000259" key="27">
    <source>
        <dbReference type="SMART" id="SM01003"/>
    </source>
</evidence>
<reference evidence="28" key="2">
    <citation type="submission" date="2023-06" db="EMBL/GenBank/DDBJ databases">
        <authorList>
            <consortium name="Lawrence Berkeley National Laboratory"/>
            <person name="Mondo S.J."/>
            <person name="Hensen N."/>
            <person name="Bonometti L."/>
            <person name="Westerberg I."/>
            <person name="Brannstrom I.O."/>
            <person name="Guillou S."/>
            <person name="Cros-Aarteil S."/>
            <person name="Calhoun S."/>
            <person name="Haridas S."/>
            <person name="Kuo A."/>
            <person name="Pangilinan J."/>
            <person name="Riley R."/>
            <person name="Labutti K."/>
            <person name="Andreopoulos B."/>
            <person name="Lipzen A."/>
            <person name="Chen C."/>
            <person name="Yanf M."/>
            <person name="Daum C."/>
            <person name="Ng V."/>
            <person name="Clum A."/>
            <person name="Steindorff A."/>
            <person name="Ohm R."/>
            <person name="Martin F."/>
            <person name="Silar P."/>
            <person name="Natvig D."/>
            <person name="Lalanne C."/>
            <person name="Gautier V."/>
            <person name="Ament-Velasquez S.L."/>
            <person name="Kruys A."/>
            <person name="Hutchinson M.I."/>
            <person name="Powell A.J."/>
            <person name="Barry K."/>
            <person name="Miller A.N."/>
            <person name="Grigoriev I.V."/>
            <person name="Debuchy R."/>
            <person name="Gladieux P."/>
            <person name="Thoren M.H."/>
            <person name="Johannesson H."/>
        </authorList>
    </citation>
    <scope>NUCLEOTIDE SEQUENCE</scope>
    <source>
        <strain evidence="28">CBS 333.67</strain>
    </source>
</reference>
<dbReference type="PANTHER" id="PTHR10160:SF19">
    <property type="entry name" value="PROTON-TRANSLOCATING NAD(P)(+) TRANSHYDROGENASE"/>
    <property type="match status" value="1"/>
</dbReference>
<dbReference type="PROSITE" id="PS00836">
    <property type="entry name" value="ALADH_PNT_1"/>
    <property type="match status" value="1"/>
</dbReference>
<feature type="transmembrane region" description="Helical" evidence="25">
    <location>
        <begin position="600"/>
        <end position="620"/>
    </location>
</feature>
<dbReference type="Gene3D" id="3.40.50.720">
    <property type="entry name" value="NAD(P)-binding Rossmann-like Domain"/>
    <property type="match status" value="2"/>
</dbReference>
<comment type="catalytic activity">
    <reaction evidence="19">
        <text>NAD(+) + NADPH + H(+)(in) = NADH + NADP(+) + H(+)(out)</text>
        <dbReference type="Rhea" id="RHEA:47992"/>
        <dbReference type="ChEBI" id="CHEBI:15378"/>
        <dbReference type="ChEBI" id="CHEBI:57540"/>
        <dbReference type="ChEBI" id="CHEBI:57783"/>
        <dbReference type="ChEBI" id="CHEBI:57945"/>
        <dbReference type="ChEBI" id="CHEBI:58349"/>
        <dbReference type="EC" id="7.1.1.1"/>
    </reaction>
</comment>
<keyword evidence="9" id="KW-0547">Nucleotide-binding</keyword>
<dbReference type="GO" id="GO:0006740">
    <property type="term" value="P:NADPH regeneration"/>
    <property type="evidence" value="ECO:0007669"/>
    <property type="project" value="TreeGrafter"/>
</dbReference>
<dbReference type="Pfam" id="PF02233">
    <property type="entry name" value="PNTB"/>
    <property type="match status" value="1"/>
</dbReference>
<evidence type="ECO:0000256" key="6">
    <source>
        <dbReference type="ARBA" id="ARBA00022475"/>
    </source>
</evidence>
<keyword evidence="11" id="KW-0521">NADP</keyword>
<dbReference type="FunFam" id="3.40.50.720:FF:000028">
    <property type="entry name" value="NAD(P) transhydrogenase subunit alpha"/>
    <property type="match status" value="1"/>
</dbReference>
<comment type="function">
    <text evidence="20">The transhydrogenation between NADH and NADP is coupled to respiration and ATP hydrolysis and functions as a proton pump across the membrane. May play a role in reactive oxygen species (ROS) detoxification in the adrenal gland.</text>
</comment>
<dbReference type="GO" id="GO:0005743">
    <property type="term" value="C:mitochondrial inner membrane"/>
    <property type="evidence" value="ECO:0007669"/>
    <property type="project" value="UniProtKB-SubCell"/>
</dbReference>
<dbReference type="SMART" id="SM01003">
    <property type="entry name" value="AlaDh_PNT_N"/>
    <property type="match status" value="1"/>
</dbReference>
<dbReference type="InterPro" id="IPR036291">
    <property type="entry name" value="NAD(P)-bd_dom_sf"/>
</dbReference>
<keyword evidence="17" id="KW-0496">Mitochondrion</keyword>
<dbReference type="Proteomes" id="UP001273166">
    <property type="component" value="Unassembled WGS sequence"/>
</dbReference>
<feature type="transmembrane region" description="Helical" evidence="25">
    <location>
        <begin position="821"/>
        <end position="838"/>
    </location>
</feature>
<evidence type="ECO:0000256" key="20">
    <source>
        <dbReference type="ARBA" id="ARBA00054910"/>
    </source>
</evidence>
<evidence type="ECO:0000256" key="25">
    <source>
        <dbReference type="SAM" id="Phobius"/>
    </source>
</evidence>
<evidence type="ECO:0000256" key="1">
    <source>
        <dbReference type="ARBA" id="ARBA00004292"/>
    </source>
</evidence>
<feature type="transmembrane region" description="Helical" evidence="25">
    <location>
        <begin position="640"/>
        <end position="660"/>
    </location>
</feature>
<protein>
    <recommendedName>
        <fullName evidence="22">NAD(P) transhydrogenase, mitochondrial</fullName>
        <ecNumber evidence="5">7.1.1.1</ecNumber>
    </recommendedName>
    <alternativeName>
        <fullName evidence="23">Nicotinamide nucleotide transhydrogenase</fullName>
    </alternativeName>
</protein>
<feature type="transmembrane region" description="Helical" evidence="25">
    <location>
        <begin position="898"/>
        <end position="920"/>
    </location>
</feature>
<keyword evidence="16" id="KW-0520">NAD</keyword>
<feature type="compositionally biased region" description="Low complexity" evidence="24">
    <location>
        <begin position="98"/>
        <end position="109"/>
    </location>
</feature>
<feature type="domain" description="Alanine dehydrogenase/pyridine nucleotide transhydrogenase N-terminal" evidence="27">
    <location>
        <begin position="120"/>
        <end position="256"/>
    </location>
</feature>
<evidence type="ECO:0000256" key="22">
    <source>
        <dbReference type="ARBA" id="ARBA00074145"/>
    </source>
</evidence>
<evidence type="ECO:0000256" key="5">
    <source>
        <dbReference type="ARBA" id="ARBA00012943"/>
    </source>
</evidence>
<dbReference type="InterPro" id="IPR024605">
    <property type="entry name" value="NADP_transhyd_a_C"/>
</dbReference>
<dbReference type="GO" id="GO:0008750">
    <property type="term" value="F:proton-translocating NAD(P)+ transhydrogenase activity"/>
    <property type="evidence" value="ECO:0007669"/>
    <property type="project" value="UniProtKB-EC"/>
</dbReference>
<feature type="region of interest" description="Disordered" evidence="24">
    <location>
        <begin position="88"/>
        <end position="109"/>
    </location>
</feature>
<accession>A0AAJ0GYK4</accession>
<dbReference type="NCBIfam" id="TIGR00561">
    <property type="entry name" value="pntA"/>
    <property type="match status" value="1"/>
</dbReference>
<dbReference type="SUPFAM" id="SSF52467">
    <property type="entry name" value="DHS-like NAD/FAD-binding domain"/>
    <property type="match status" value="1"/>
</dbReference>
<dbReference type="Pfam" id="PF01262">
    <property type="entry name" value="AlaDh_PNT_C"/>
    <property type="match status" value="1"/>
</dbReference>
<dbReference type="RefSeq" id="XP_062724326.1">
    <property type="nucleotide sequence ID" value="XM_062861492.1"/>
</dbReference>
<evidence type="ECO:0000256" key="21">
    <source>
        <dbReference type="ARBA" id="ARBA00061558"/>
    </source>
</evidence>
<comment type="subcellular location">
    <subcellularLocation>
        <location evidence="2">Cell inner membrane</location>
        <topology evidence="2">Multi-pass membrane protein</topology>
    </subcellularLocation>
    <subcellularLocation>
        <location evidence="1">Mitochondrion inner membrane</location>
        <topology evidence="1">Multi-pass membrane protein</topology>
        <orientation evidence="1">Matrix side</orientation>
    </subcellularLocation>
</comment>
<feature type="transmembrane region" description="Helical" evidence="25">
    <location>
        <begin position="690"/>
        <end position="710"/>
    </location>
</feature>
<evidence type="ECO:0000313" key="29">
    <source>
        <dbReference type="Proteomes" id="UP001273166"/>
    </source>
</evidence>
<keyword evidence="14 25" id="KW-1133">Transmembrane helix</keyword>
<comment type="caution">
    <text evidence="28">The sequence shown here is derived from an EMBL/GenBank/DDBJ whole genome shotgun (WGS) entry which is preliminary data.</text>
</comment>
<dbReference type="CDD" id="cd05304">
    <property type="entry name" value="Rubrum_tdh"/>
    <property type="match status" value="1"/>
</dbReference>
<dbReference type="AlphaFoldDB" id="A0AAJ0GYK4"/>
<comment type="subunit">
    <text evidence="4">Homodimer.</text>
</comment>
<feature type="transmembrane region" description="Helical" evidence="25">
    <location>
        <begin position="572"/>
        <end position="594"/>
    </location>
</feature>
<dbReference type="SUPFAM" id="SSF51735">
    <property type="entry name" value="NAD(P)-binding Rossmann-fold domains"/>
    <property type="match status" value="1"/>
</dbReference>
<dbReference type="NCBIfam" id="NF006942">
    <property type="entry name" value="PRK09424.1"/>
    <property type="match status" value="1"/>
</dbReference>
<dbReference type="SUPFAM" id="SSF52283">
    <property type="entry name" value="Formate/glycerate dehydrogenase catalytic domain-like"/>
    <property type="match status" value="1"/>
</dbReference>
<evidence type="ECO:0000256" key="4">
    <source>
        <dbReference type="ARBA" id="ARBA00011738"/>
    </source>
</evidence>
<evidence type="ECO:0000256" key="7">
    <source>
        <dbReference type="ARBA" id="ARBA00022519"/>
    </source>
</evidence>
<feature type="transmembrane region" description="Helical" evidence="25">
    <location>
        <begin position="666"/>
        <end position="683"/>
    </location>
</feature>
<dbReference type="PANTHER" id="PTHR10160">
    <property type="entry name" value="NAD(P) TRANSHYDROGENASE"/>
    <property type="match status" value="1"/>
</dbReference>
<evidence type="ECO:0000256" key="10">
    <source>
        <dbReference type="ARBA" id="ARBA00022792"/>
    </source>
</evidence>
<gene>
    <name evidence="28" type="ORF">B0T15DRAFT_110430</name>
</gene>
<dbReference type="EMBL" id="JAUDZG010000002">
    <property type="protein sequence ID" value="KAK3308546.1"/>
    <property type="molecule type" value="Genomic_DNA"/>
</dbReference>
<keyword evidence="12" id="KW-0809">Transit peptide</keyword>
<evidence type="ECO:0000256" key="19">
    <source>
        <dbReference type="ARBA" id="ARBA00048202"/>
    </source>
</evidence>
<dbReference type="EC" id="7.1.1.1" evidence="5"/>
<dbReference type="InterPro" id="IPR029035">
    <property type="entry name" value="DHS-like_NAD/FAD-binding_dom"/>
</dbReference>
<dbReference type="Pfam" id="PF05222">
    <property type="entry name" value="AlaDh_PNT_N"/>
    <property type="match status" value="1"/>
</dbReference>
<dbReference type="InterPro" id="IPR007698">
    <property type="entry name" value="AlaDH/PNT_NAD(H)-bd"/>
</dbReference>
<evidence type="ECO:0000256" key="15">
    <source>
        <dbReference type="ARBA" id="ARBA00022990"/>
    </source>
</evidence>
<dbReference type="Gene3D" id="3.40.50.1220">
    <property type="entry name" value="TPP-binding domain"/>
    <property type="match status" value="1"/>
</dbReference>
<feature type="transmembrane region" description="Helical" evidence="25">
    <location>
        <begin position="716"/>
        <end position="735"/>
    </location>
</feature>
<dbReference type="GeneID" id="87880321"/>
<evidence type="ECO:0000256" key="24">
    <source>
        <dbReference type="SAM" id="MobiDB-lite"/>
    </source>
</evidence>
<keyword evidence="13" id="KW-1278">Translocase</keyword>
<dbReference type="InterPro" id="IPR008142">
    <property type="entry name" value="AlaDH/PNT_CS1"/>
</dbReference>
<evidence type="ECO:0000256" key="3">
    <source>
        <dbReference type="ARBA" id="ARBA00005624"/>
    </source>
</evidence>
<sequence>MMSRCSLRPALANIGCRILRPANQHVCFKMALSVLYSGPIPTSTVAMRKRALHDTPLRGQPTLTSLALIAPKVQALQLVRRASVLSALPTQPPQGNQAPYSTESSAATTPTTPFAELCVGVPRETYPNERRVALTPQNVALLLKKGFAKVLVEKGAGAQADFLDEAYAAAGATLVDNASAVWEQADIVLKVRGPSAAEADIAREGQAIISFLQPAQNRALVERLASRKATVFAMDMIPRISRAQVFDALSSMANIAGYKAVLEASNNFGRFLTGQVTAAGKIPPGKVLVIGAGVAGLSAIATARRLGAIVRGFDTRSAAREQVQSLGAEFVEVDLQEEGAGAGGYAKEMSKEFIEAEMKLFTEQAREVDIIITTALIPGKTAPKLITKAMIEIMKPGSVIVDLAAEAGGNCEKTEPGKMITYRDVKIIGYTDLPSRLPTQSSTLYSNNITKFLLSMTPKEKEFGIDLTDEVVRGAIVAKNGEILPPAPRPAPPPLPAAPAAGKEAEVVALTPFQKASREVALVTGGMGTALALGKLTGPLFMGNAFTFALASLIGYRVVWGVVPALHSPLMSVTNAISGMVGVGGLFILGGGYFPETIPQLFGAASVLLAFVNVAGGFVITKRMLDMFRRPTDPPEYHWLYAIPGVLFGGGFIAAASTGAAGLVQAGYMVSSVLCITSISGLASQATARMGNMLGMLGVGSGVLASLLAVGFSPEVLAQFGGLAAIGSILGFLIGKRITPTDLPQTVAALHSVVGLAAVLTSIGSVMADVAHVSTLHLVTAYLGVLIGGITFTGSIVAFLKLAGKMSSRPMILPGRHALNGGLLATNLATMGAFVTMAPGSPLIAAGALAANTAMSFLKGFTTTAAIGGADMPVVITVLNAYSGFALVAEGFMLDNPLLTTVGALIGVSGSILSYIMCVAMNRSLMNVLFGGISAPGTTDFKIEGSVTQTNVEETADALTNAESVIIVVGYGMAVAKAQYAISDITRMLRSKGVKVRFAIHPVAGRMPGQCNVLLAEASVPYDIVLEMDEINDDFGETDVTLVIGANDTVNPIALEPGSPIAGMPVLHAWKSKQVVVMKRSLASGYADVPNPMFYMPGTRMLFGDARVTTEAIKAAIEARLK</sequence>
<feature type="transmembrane region" description="Helical" evidence="25">
    <location>
        <begin position="779"/>
        <end position="800"/>
    </location>
</feature>
<evidence type="ECO:0000256" key="8">
    <source>
        <dbReference type="ARBA" id="ARBA00022692"/>
    </source>
</evidence>
<dbReference type="InterPro" id="IPR034300">
    <property type="entry name" value="PNTB-like"/>
</dbReference>
<feature type="transmembrane region" description="Helical" evidence="25">
    <location>
        <begin position="747"/>
        <end position="767"/>
    </location>
</feature>
<proteinExistence type="inferred from homology"/>
<evidence type="ECO:0000256" key="12">
    <source>
        <dbReference type="ARBA" id="ARBA00022946"/>
    </source>
</evidence>
<dbReference type="GO" id="GO:0016491">
    <property type="term" value="F:oxidoreductase activity"/>
    <property type="evidence" value="ECO:0007669"/>
    <property type="project" value="InterPro"/>
</dbReference>
<evidence type="ECO:0000256" key="17">
    <source>
        <dbReference type="ARBA" id="ARBA00023128"/>
    </source>
</evidence>
<dbReference type="InterPro" id="IPR026255">
    <property type="entry name" value="NADP_transhyd_a"/>
</dbReference>
<name>A0AAJ0GYK4_9PEZI</name>
<organism evidence="28 29">
    <name type="scientific">Chaetomium strumarium</name>
    <dbReference type="NCBI Taxonomy" id="1170767"/>
    <lineage>
        <taxon>Eukaryota</taxon>
        <taxon>Fungi</taxon>
        <taxon>Dikarya</taxon>
        <taxon>Ascomycota</taxon>
        <taxon>Pezizomycotina</taxon>
        <taxon>Sordariomycetes</taxon>
        <taxon>Sordariomycetidae</taxon>
        <taxon>Sordariales</taxon>
        <taxon>Chaetomiaceae</taxon>
        <taxon>Chaetomium</taxon>
    </lineage>
</organism>
<keyword evidence="10" id="KW-0999">Mitochondrion inner membrane</keyword>